<keyword evidence="2" id="KW-1185">Reference proteome</keyword>
<name>A0ACB8XKA8_ARCLA</name>
<protein>
    <submittedName>
        <fullName evidence="1">Uncharacterized protein</fullName>
    </submittedName>
</protein>
<evidence type="ECO:0000313" key="1">
    <source>
        <dbReference type="EMBL" id="KAI3667485.1"/>
    </source>
</evidence>
<comment type="caution">
    <text evidence="1">The sequence shown here is derived from an EMBL/GenBank/DDBJ whole genome shotgun (WGS) entry which is preliminary data.</text>
</comment>
<reference evidence="1 2" key="2">
    <citation type="journal article" date="2022" name="Mol. Ecol. Resour.">
        <title>The genomes of chicory, endive, great burdock and yacon provide insights into Asteraceae paleo-polyploidization history and plant inulin production.</title>
        <authorList>
            <person name="Fan W."/>
            <person name="Wang S."/>
            <person name="Wang H."/>
            <person name="Wang A."/>
            <person name="Jiang F."/>
            <person name="Liu H."/>
            <person name="Zhao H."/>
            <person name="Xu D."/>
            <person name="Zhang Y."/>
        </authorList>
    </citation>
    <scope>NUCLEOTIDE SEQUENCE [LARGE SCALE GENOMIC DNA]</scope>
    <source>
        <strain evidence="2">cv. Niubang</strain>
    </source>
</reference>
<accession>A0ACB8XKA8</accession>
<gene>
    <name evidence="1" type="ORF">L6452_42548</name>
</gene>
<organism evidence="1 2">
    <name type="scientific">Arctium lappa</name>
    <name type="common">Greater burdock</name>
    <name type="synonym">Lappa major</name>
    <dbReference type="NCBI Taxonomy" id="4217"/>
    <lineage>
        <taxon>Eukaryota</taxon>
        <taxon>Viridiplantae</taxon>
        <taxon>Streptophyta</taxon>
        <taxon>Embryophyta</taxon>
        <taxon>Tracheophyta</taxon>
        <taxon>Spermatophyta</taxon>
        <taxon>Magnoliopsida</taxon>
        <taxon>eudicotyledons</taxon>
        <taxon>Gunneridae</taxon>
        <taxon>Pentapetalae</taxon>
        <taxon>asterids</taxon>
        <taxon>campanulids</taxon>
        <taxon>Asterales</taxon>
        <taxon>Asteraceae</taxon>
        <taxon>Carduoideae</taxon>
        <taxon>Cardueae</taxon>
        <taxon>Arctiinae</taxon>
        <taxon>Arctium</taxon>
    </lineage>
</organism>
<proteinExistence type="predicted"/>
<dbReference type="Proteomes" id="UP001055879">
    <property type="component" value="Linkage Group LG17"/>
</dbReference>
<evidence type="ECO:0000313" key="2">
    <source>
        <dbReference type="Proteomes" id="UP001055879"/>
    </source>
</evidence>
<sequence length="393" mass="44148">MGDESPQNTMNLDLNLAPVVHPSQDDQPHTMSFEDWLHGSVSFEDWLHRPRQRLRSIWRPVPIPMEARNMALGLTGSSGLVMDERNAADDERHPEMIKTDENGDKNLENVDVGKKDVEKSNGDEGSFFDCNICLDLASEPVVTCCGHLFCWPCLYRWLFVHSEAKECPICKGEVTMKTITPIYSRGNQTHVPDVDSSVKIPSRPQANRIESWRQSIQRNALNLPMFEMIRRLDNRSREIPNNSLLNRIFTSRGIRRGQDTAAIGSPDAVTDSPEFSPGNPEAGGSTLLARRSTRPATVTNLTSALSSAESFVDSYFREHADERNQEQLPLMDDRHSMSSIAAIIQSESQTADTATETDSRVSISTSRRRCETSTSRVSDVDSGDSRSRRRRLQ</sequence>
<reference evidence="2" key="1">
    <citation type="journal article" date="2022" name="Mol. Ecol. Resour.">
        <title>The genomes of chicory, endive, great burdock and yacon provide insights into Asteraceae palaeo-polyploidization history and plant inulin production.</title>
        <authorList>
            <person name="Fan W."/>
            <person name="Wang S."/>
            <person name="Wang H."/>
            <person name="Wang A."/>
            <person name="Jiang F."/>
            <person name="Liu H."/>
            <person name="Zhao H."/>
            <person name="Xu D."/>
            <person name="Zhang Y."/>
        </authorList>
    </citation>
    <scope>NUCLEOTIDE SEQUENCE [LARGE SCALE GENOMIC DNA]</scope>
    <source>
        <strain evidence="2">cv. Niubang</strain>
    </source>
</reference>
<dbReference type="EMBL" id="CM042063">
    <property type="protein sequence ID" value="KAI3667485.1"/>
    <property type="molecule type" value="Genomic_DNA"/>
</dbReference>